<reference evidence="2" key="1">
    <citation type="submission" date="2019-05" db="EMBL/GenBank/DDBJ databases">
        <title>Annotation for the trematode Fasciolopsis buski.</title>
        <authorList>
            <person name="Choi Y.-J."/>
        </authorList>
    </citation>
    <scope>NUCLEOTIDE SEQUENCE</scope>
    <source>
        <strain evidence="2">HT</strain>
        <tissue evidence="2">Whole worm</tissue>
    </source>
</reference>
<evidence type="ECO:0000256" key="1">
    <source>
        <dbReference type="SAM" id="MobiDB-lite"/>
    </source>
</evidence>
<keyword evidence="3" id="KW-1185">Reference proteome</keyword>
<comment type="caution">
    <text evidence="2">The sequence shown here is derived from an EMBL/GenBank/DDBJ whole genome shotgun (WGS) entry which is preliminary data.</text>
</comment>
<name>A0A8E0VGV2_9TREM</name>
<feature type="region of interest" description="Disordered" evidence="1">
    <location>
        <begin position="347"/>
        <end position="408"/>
    </location>
</feature>
<organism evidence="2 3">
    <name type="scientific">Fasciolopsis buskii</name>
    <dbReference type="NCBI Taxonomy" id="27845"/>
    <lineage>
        <taxon>Eukaryota</taxon>
        <taxon>Metazoa</taxon>
        <taxon>Spiralia</taxon>
        <taxon>Lophotrochozoa</taxon>
        <taxon>Platyhelminthes</taxon>
        <taxon>Trematoda</taxon>
        <taxon>Digenea</taxon>
        <taxon>Plagiorchiida</taxon>
        <taxon>Echinostomata</taxon>
        <taxon>Echinostomatoidea</taxon>
        <taxon>Fasciolidae</taxon>
        <taxon>Fasciolopsis</taxon>
    </lineage>
</organism>
<dbReference type="Proteomes" id="UP000728185">
    <property type="component" value="Unassembled WGS sequence"/>
</dbReference>
<evidence type="ECO:0000313" key="2">
    <source>
        <dbReference type="EMBL" id="KAA0185152.1"/>
    </source>
</evidence>
<feature type="compositionally biased region" description="Polar residues" evidence="1">
    <location>
        <begin position="438"/>
        <end position="448"/>
    </location>
</feature>
<feature type="compositionally biased region" description="Polar residues" evidence="1">
    <location>
        <begin position="353"/>
        <end position="375"/>
    </location>
</feature>
<evidence type="ECO:0000313" key="3">
    <source>
        <dbReference type="Proteomes" id="UP000728185"/>
    </source>
</evidence>
<dbReference type="AlphaFoldDB" id="A0A8E0VGV2"/>
<feature type="compositionally biased region" description="Polar residues" evidence="1">
    <location>
        <begin position="385"/>
        <end position="408"/>
    </location>
</feature>
<proteinExistence type="predicted"/>
<sequence length="456" mass="48733">MRKPVIMFTVVAILIVSLLINMGFCIRCLIMRSYIDAQNEGSDNVNCLAACLCLPKEMRKVSSVRSVPVLPRSTYNPSNLNGSYHGSAGLLYPSATSTMQKIPLLLQPASQNELGGMAYYPAVSLTGTLGRQNGQRLYGTPWIQAQQPPQASQSHSDGYPTPQMGYAVNMNGGSMPAQTAGPSHSQGSLPAMTEYGKPMTYMPSYIRVSSMNAPSPSLSQKLIYTGNNAIIQPPQGFSSDQSLTVLSDGQTGPQYFVKVPPTVLGPHVIYDDVAAGNSSIAGSQTRSQNQSLLVEQLPTNMVSVPAFYQISQSKAPSAESSPNINTSRMRGLLPAVRMGTGYGVELAPVPPTTDANGSGSFVLSNFGNSTASEPNQPDRSKTSDRSTPMATNSTPETHRSNTNMTENSTEPIVYSRLSGMAPLAKEASPRISVLDSALRQQANPQQTKQKPDKSQT</sequence>
<dbReference type="OrthoDB" id="6236891at2759"/>
<accession>A0A8E0VGV2</accession>
<dbReference type="EMBL" id="LUCM01010678">
    <property type="protein sequence ID" value="KAA0185152.1"/>
    <property type="molecule type" value="Genomic_DNA"/>
</dbReference>
<gene>
    <name evidence="2" type="ORF">FBUS_06459</name>
</gene>
<feature type="region of interest" description="Disordered" evidence="1">
    <location>
        <begin position="425"/>
        <end position="456"/>
    </location>
</feature>
<protein>
    <submittedName>
        <fullName evidence="2">Uncharacterized protein</fullName>
    </submittedName>
</protein>